<protein>
    <recommendedName>
        <fullName evidence="4">Protein kinase domain-containing protein</fullName>
    </recommendedName>
</protein>
<dbReference type="EMBL" id="VMNF01000006">
    <property type="protein sequence ID" value="TXC06737.1"/>
    <property type="molecule type" value="Genomic_DNA"/>
</dbReference>
<evidence type="ECO:0000313" key="3">
    <source>
        <dbReference type="Proteomes" id="UP000321331"/>
    </source>
</evidence>
<dbReference type="Proteomes" id="UP000321331">
    <property type="component" value="Unassembled WGS sequence"/>
</dbReference>
<reference evidence="2 3" key="1">
    <citation type="submission" date="2019-07" db="EMBL/GenBank/DDBJ databases">
        <title>The First High-Quality Draft Genome Sequence of the Causal Agent of the Current Panama Disease Epidemic.</title>
        <authorList>
            <person name="Warmington R.J."/>
            <person name="Kay W."/>
            <person name="Jeffries A."/>
            <person name="Bebber D."/>
            <person name="Moore K."/>
            <person name="Studholme D.J."/>
        </authorList>
    </citation>
    <scope>NUCLEOTIDE SEQUENCE [LARGE SCALE GENOMIC DNA]</scope>
    <source>
        <strain evidence="2 3">TR4</strain>
    </source>
</reference>
<sequence length="321" mass="35161">MHPTILLAALVAFVPAAFSEELNADDVPTACKTICQPIVNLTNACDIDPKGPEKHSDRRRDLVILDHEDEDEPIEAACICTNKSFDVEGVMGLCASCMAQNSKDTEDIDKIMSQCSFSSTSYVRAATSVVSGIEVKATKPAATVTPVATTRAAAATATETVGNSAGKVTGSIMARAVLRVVTAKERSREDEYLDIQSILLEFIAVLGDRAPRNVVVDQTSHHVFLVDFTRCFFRDTMFDPWDEDAKDWDADAEYCEAVRMRDNPAAIALPMVRRLREIFGWKLDIVYPESDDLLPKSNCQTPNQQECHLIAGSIGVPDTET</sequence>
<proteinExistence type="predicted"/>
<accession>A0A5C6T7N5</accession>
<keyword evidence="1" id="KW-0732">Signal</keyword>
<feature type="chain" id="PRO_5022950777" description="Protein kinase domain-containing protein" evidence="1">
    <location>
        <begin position="20"/>
        <end position="321"/>
    </location>
</feature>
<comment type="caution">
    <text evidence="2">The sequence shown here is derived from an EMBL/GenBank/DDBJ whole genome shotgun (WGS) entry which is preliminary data.</text>
</comment>
<evidence type="ECO:0000256" key="1">
    <source>
        <dbReference type="SAM" id="SignalP"/>
    </source>
</evidence>
<name>A0A5C6T7N5_FUSOC</name>
<evidence type="ECO:0008006" key="4">
    <source>
        <dbReference type="Google" id="ProtNLM"/>
    </source>
</evidence>
<evidence type="ECO:0000313" key="2">
    <source>
        <dbReference type="EMBL" id="TXC06737.1"/>
    </source>
</evidence>
<organism evidence="2 3">
    <name type="scientific">Fusarium oxysporum f. sp. cubense</name>
    <dbReference type="NCBI Taxonomy" id="61366"/>
    <lineage>
        <taxon>Eukaryota</taxon>
        <taxon>Fungi</taxon>
        <taxon>Dikarya</taxon>
        <taxon>Ascomycota</taxon>
        <taxon>Pezizomycotina</taxon>
        <taxon>Sordariomycetes</taxon>
        <taxon>Hypocreomycetidae</taxon>
        <taxon>Hypocreales</taxon>
        <taxon>Nectriaceae</taxon>
        <taxon>Fusarium</taxon>
        <taxon>Fusarium oxysporum species complex</taxon>
    </lineage>
</organism>
<dbReference type="AlphaFoldDB" id="A0A5C6T7N5"/>
<feature type="signal peptide" evidence="1">
    <location>
        <begin position="1"/>
        <end position="19"/>
    </location>
</feature>
<gene>
    <name evidence="2" type="ORF">FocTR4_00009745</name>
</gene>